<dbReference type="RefSeq" id="WP_016124663.1">
    <property type="nucleotide sequence ID" value="NZ_KB976254.1"/>
</dbReference>
<evidence type="ECO:0000313" key="2">
    <source>
        <dbReference type="EMBL" id="EOO68131.1"/>
    </source>
</evidence>
<reference evidence="2 3" key="1">
    <citation type="submission" date="2012-12" db="EMBL/GenBank/DDBJ databases">
        <title>The Genome Sequence of Bacillus cereus VD196.</title>
        <authorList>
            <consortium name="The Broad Institute Genome Sequencing Platform"/>
            <consortium name="The Broad Institute Genome Sequencing Center for Infectious Disease"/>
            <person name="Feldgarden M."/>
            <person name="Van der Auwera G.A."/>
            <person name="Mahillon J."/>
            <person name="Duprez V."/>
            <person name="Timmery S."/>
            <person name="Mattelet C."/>
            <person name="Dierick K."/>
            <person name="Sun M."/>
            <person name="Yu Z."/>
            <person name="Zhu L."/>
            <person name="Hu X."/>
            <person name="Shank E.B."/>
            <person name="Swiecicka I."/>
            <person name="Hansen B.M."/>
            <person name="Andrup L."/>
            <person name="Walker B."/>
            <person name="Young S.K."/>
            <person name="Zeng Q."/>
            <person name="Gargeya S."/>
            <person name="Fitzgerald M."/>
            <person name="Haas B."/>
            <person name="Abouelleil A."/>
            <person name="Alvarado L."/>
            <person name="Arachchi H.M."/>
            <person name="Berlin A.M."/>
            <person name="Chapman S.B."/>
            <person name="Dewar J."/>
            <person name="Goldberg J."/>
            <person name="Griggs A."/>
            <person name="Gujja S."/>
            <person name="Hansen M."/>
            <person name="Howarth C."/>
            <person name="Imamovic A."/>
            <person name="Larimer J."/>
            <person name="McCowan C."/>
            <person name="Murphy C."/>
            <person name="Neiman D."/>
            <person name="Pearson M."/>
            <person name="Priest M."/>
            <person name="Roberts A."/>
            <person name="Saif S."/>
            <person name="Shea T."/>
            <person name="Sisk P."/>
            <person name="Sykes S."/>
            <person name="Wortman J."/>
            <person name="Nusbaum C."/>
            <person name="Birren B."/>
        </authorList>
    </citation>
    <scope>NUCLEOTIDE SEQUENCE [LARGE SCALE GENOMIC DNA]</scope>
    <source>
        <strain evidence="2 3">VD196</strain>
    </source>
</reference>
<keyword evidence="1" id="KW-0812">Transmembrane</keyword>
<dbReference type="AlphaFoldDB" id="A0A9W5Q5Z3"/>
<protein>
    <submittedName>
        <fullName evidence="2">Uncharacterized protein</fullName>
    </submittedName>
</protein>
<dbReference type="EMBL" id="AHFL01000007">
    <property type="protein sequence ID" value="EOO68131.1"/>
    <property type="molecule type" value="Genomic_DNA"/>
</dbReference>
<keyword evidence="1" id="KW-0472">Membrane</keyword>
<dbReference type="Proteomes" id="UP000014023">
    <property type="component" value="Unassembled WGS sequence"/>
</dbReference>
<evidence type="ECO:0000313" key="3">
    <source>
        <dbReference type="Proteomes" id="UP000014023"/>
    </source>
</evidence>
<sequence>MNEGFTIADLAPLIPVGSAFLGALTGGTITYGISRSTKNKESKLKSVESISELKRLIYIIYNSACKVQCMIEAEREKGDLILIYNKLGEFIEEVEGFFNKFLSGEWSDFYIKAVHISNEVFTKTKQTYFELSSYKGKTEQNESKIREEGIEWFLEETKAMIDKSVESLEGLMEFLEDQESKLINEYMKKYIKE</sequence>
<feature type="transmembrane region" description="Helical" evidence="1">
    <location>
        <begin position="12"/>
        <end position="33"/>
    </location>
</feature>
<gene>
    <name evidence="2" type="ORF">IKE_01605</name>
</gene>
<keyword evidence="1" id="KW-1133">Transmembrane helix</keyword>
<accession>A0A9W5Q5Z3</accession>
<evidence type="ECO:0000256" key="1">
    <source>
        <dbReference type="SAM" id="Phobius"/>
    </source>
</evidence>
<name>A0A9W5Q5Z3_BACCE</name>
<organism evidence="2 3">
    <name type="scientific">Bacillus cereus VD196</name>
    <dbReference type="NCBI Taxonomy" id="1053243"/>
    <lineage>
        <taxon>Bacteria</taxon>
        <taxon>Bacillati</taxon>
        <taxon>Bacillota</taxon>
        <taxon>Bacilli</taxon>
        <taxon>Bacillales</taxon>
        <taxon>Bacillaceae</taxon>
        <taxon>Bacillus</taxon>
        <taxon>Bacillus cereus group</taxon>
    </lineage>
</organism>
<proteinExistence type="predicted"/>
<comment type="caution">
    <text evidence="2">The sequence shown here is derived from an EMBL/GenBank/DDBJ whole genome shotgun (WGS) entry which is preliminary data.</text>
</comment>